<dbReference type="AlphaFoldDB" id="A0A813YCM0"/>
<sequence>MQSKDIHLGCAIDKKTGLTEQICVANKLYQSIAFEIARTSPPGKQFLECNTQTKHALQITKAFQIPNVLIC</sequence>
<organism evidence="1 2">
    <name type="scientific">Adineta ricciae</name>
    <name type="common">Rotifer</name>
    <dbReference type="NCBI Taxonomy" id="249248"/>
    <lineage>
        <taxon>Eukaryota</taxon>
        <taxon>Metazoa</taxon>
        <taxon>Spiralia</taxon>
        <taxon>Gnathifera</taxon>
        <taxon>Rotifera</taxon>
        <taxon>Eurotatoria</taxon>
        <taxon>Bdelloidea</taxon>
        <taxon>Adinetida</taxon>
        <taxon>Adinetidae</taxon>
        <taxon>Adineta</taxon>
    </lineage>
</organism>
<comment type="caution">
    <text evidence="1">The sequence shown here is derived from an EMBL/GenBank/DDBJ whole genome shotgun (WGS) entry which is preliminary data.</text>
</comment>
<reference evidence="1" key="1">
    <citation type="submission" date="2021-02" db="EMBL/GenBank/DDBJ databases">
        <authorList>
            <person name="Nowell W R."/>
        </authorList>
    </citation>
    <scope>NUCLEOTIDE SEQUENCE</scope>
</reference>
<gene>
    <name evidence="1" type="ORF">EDS130_LOCUS8854</name>
</gene>
<evidence type="ECO:0000313" key="1">
    <source>
        <dbReference type="EMBL" id="CAF0882309.1"/>
    </source>
</evidence>
<dbReference type="Proteomes" id="UP000663852">
    <property type="component" value="Unassembled WGS sequence"/>
</dbReference>
<evidence type="ECO:0000313" key="2">
    <source>
        <dbReference type="Proteomes" id="UP000663852"/>
    </source>
</evidence>
<name>A0A813YCM0_ADIRI</name>
<proteinExistence type="predicted"/>
<dbReference type="EMBL" id="CAJNOJ010000029">
    <property type="protein sequence ID" value="CAF0882309.1"/>
    <property type="molecule type" value="Genomic_DNA"/>
</dbReference>
<accession>A0A813YCM0</accession>
<protein>
    <submittedName>
        <fullName evidence="1">Uncharacterized protein</fullName>
    </submittedName>
</protein>